<reference evidence="2 3" key="1">
    <citation type="submission" date="2020-10" db="EMBL/GenBank/DDBJ databases">
        <title>Mucilaginibacter mali sp. nov., isolated from rhizosphere soil of apple orchard.</title>
        <authorList>
            <person name="Lee J.-S."/>
            <person name="Kim H.S."/>
            <person name="Kim J.-S."/>
        </authorList>
    </citation>
    <scope>NUCLEOTIDE SEQUENCE [LARGE SCALE GENOMIC DNA]</scope>
    <source>
        <strain evidence="2 3">KCTC 23157</strain>
    </source>
</reference>
<proteinExistence type="predicted"/>
<dbReference type="EMBL" id="JADFFM010000001">
    <property type="protein sequence ID" value="MBE9665259.1"/>
    <property type="molecule type" value="Genomic_DNA"/>
</dbReference>
<protein>
    <submittedName>
        <fullName evidence="2">DUF3826 domain-containing protein</fullName>
    </submittedName>
</protein>
<dbReference type="RefSeq" id="WP_194104663.1">
    <property type="nucleotide sequence ID" value="NZ_JADFFM010000001.1"/>
</dbReference>
<dbReference type="InterPro" id="IPR024284">
    <property type="entry name" value="DUF3826"/>
</dbReference>
<accession>A0ABR9XDV5</accession>
<sequence length="230" mass="25682">MKMIKKRIIVMLVFLLAGTMLVSAQAQTQEQKDNYTKVITARSAKVVTNIGITDSTSKKFIKVRDILVDHYRVTGAIYDDRNAAVKTLKADPATDKATVNAKIEALDSVADVKIAKHHKEFLATLGKELNAEQVEKVKDELTYKKVAVTYNAYVDELPQLTEAQKTQIKTWLIEAREKAIDAGSSDAKTAIFGKYKGRINNFLSAQGYDMKKAGEEWQKRLKEKAAVKGQ</sequence>
<dbReference type="Proteomes" id="UP000632774">
    <property type="component" value="Unassembled WGS sequence"/>
</dbReference>
<comment type="caution">
    <text evidence="2">The sequence shown here is derived from an EMBL/GenBank/DDBJ whole genome shotgun (WGS) entry which is preliminary data.</text>
</comment>
<feature type="signal peptide" evidence="1">
    <location>
        <begin position="1"/>
        <end position="26"/>
    </location>
</feature>
<dbReference type="Pfam" id="PF12875">
    <property type="entry name" value="DUF3826"/>
    <property type="match status" value="1"/>
</dbReference>
<evidence type="ECO:0000256" key="1">
    <source>
        <dbReference type="SAM" id="SignalP"/>
    </source>
</evidence>
<gene>
    <name evidence="2" type="ORF">IRJ18_02715</name>
</gene>
<evidence type="ECO:0000313" key="3">
    <source>
        <dbReference type="Proteomes" id="UP000632774"/>
    </source>
</evidence>
<keyword evidence="1" id="KW-0732">Signal</keyword>
<evidence type="ECO:0000313" key="2">
    <source>
        <dbReference type="EMBL" id="MBE9665259.1"/>
    </source>
</evidence>
<organism evidence="2 3">
    <name type="scientific">Mucilaginibacter boryungensis</name>
    <dbReference type="NCBI Taxonomy" id="768480"/>
    <lineage>
        <taxon>Bacteria</taxon>
        <taxon>Pseudomonadati</taxon>
        <taxon>Bacteroidota</taxon>
        <taxon>Sphingobacteriia</taxon>
        <taxon>Sphingobacteriales</taxon>
        <taxon>Sphingobacteriaceae</taxon>
        <taxon>Mucilaginibacter</taxon>
    </lineage>
</organism>
<keyword evidence="3" id="KW-1185">Reference proteome</keyword>
<feature type="chain" id="PRO_5046033699" evidence="1">
    <location>
        <begin position="27"/>
        <end position="230"/>
    </location>
</feature>
<name>A0ABR9XDV5_9SPHI</name>